<dbReference type="GO" id="GO:0005829">
    <property type="term" value="C:cytosol"/>
    <property type="evidence" value="ECO:0007669"/>
    <property type="project" value="TreeGrafter"/>
</dbReference>
<dbReference type="PANTHER" id="PTHR12510:SF4">
    <property type="entry name" value="GAMMA-GLUTAMYLAMINECYCLOTRANSFERASE"/>
    <property type="match status" value="1"/>
</dbReference>
<evidence type="ECO:0000256" key="2">
    <source>
        <dbReference type="PIRSR" id="PIRSR639126-1"/>
    </source>
</evidence>
<evidence type="ECO:0000256" key="3">
    <source>
        <dbReference type="RuleBase" id="RU367036"/>
    </source>
</evidence>
<dbReference type="EMBL" id="VJMJ01000012">
    <property type="protein sequence ID" value="KAF0743796.1"/>
    <property type="molecule type" value="Genomic_DNA"/>
</dbReference>
<dbReference type="SUPFAM" id="SSF110857">
    <property type="entry name" value="Gamma-glutamyl cyclotransferase-like"/>
    <property type="match status" value="1"/>
</dbReference>
<dbReference type="InterPro" id="IPR013024">
    <property type="entry name" value="GGCT-like"/>
</dbReference>
<evidence type="ECO:0000256" key="1">
    <source>
        <dbReference type="ARBA" id="ARBA00008861"/>
    </source>
</evidence>
<dbReference type="Proteomes" id="UP000481153">
    <property type="component" value="Unassembled WGS sequence"/>
</dbReference>
<dbReference type="VEuPathDB" id="FungiDB:AeMF1_002685"/>
<protein>
    <recommendedName>
        <fullName evidence="3">Gamma-glutamylcyclotransferase family protein</fullName>
    </recommendedName>
</protein>
<organism evidence="5 6">
    <name type="scientific">Aphanomyces euteiches</name>
    <dbReference type="NCBI Taxonomy" id="100861"/>
    <lineage>
        <taxon>Eukaryota</taxon>
        <taxon>Sar</taxon>
        <taxon>Stramenopiles</taxon>
        <taxon>Oomycota</taxon>
        <taxon>Saprolegniomycetes</taxon>
        <taxon>Saprolegniales</taxon>
        <taxon>Verrucalvaceae</taxon>
        <taxon>Aphanomyces</taxon>
    </lineage>
</organism>
<dbReference type="PANTHER" id="PTHR12510">
    <property type="entry name" value="TROPONIN C-AKIN-1 PROTEIN"/>
    <property type="match status" value="1"/>
</dbReference>
<evidence type="ECO:0000313" key="6">
    <source>
        <dbReference type="Proteomes" id="UP000481153"/>
    </source>
</evidence>
<reference evidence="5 6" key="1">
    <citation type="submission" date="2019-07" db="EMBL/GenBank/DDBJ databases">
        <title>Genomics analysis of Aphanomyces spp. identifies a new class of oomycete effector associated with host adaptation.</title>
        <authorList>
            <person name="Gaulin E."/>
        </authorList>
    </citation>
    <scope>NUCLEOTIDE SEQUENCE [LARGE SCALE GENOMIC DNA]</scope>
    <source>
        <strain evidence="5 6">ATCC 201684</strain>
    </source>
</reference>
<dbReference type="AlphaFoldDB" id="A0A6G0XTM9"/>
<dbReference type="InterPro" id="IPR036568">
    <property type="entry name" value="GGCT-like_sf"/>
</dbReference>
<feature type="domain" description="Gamma-glutamylcyclotransferase AIG2-like" evidence="4">
    <location>
        <begin position="6"/>
        <end position="116"/>
    </location>
</feature>
<dbReference type="InterPro" id="IPR039126">
    <property type="entry name" value="GGACT"/>
</dbReference>
<comment type="similarity">
    <text evidence="1 3">Belongs to the gamma-glutamylcyclotransferase family.</text>
</comment>
<accession>A0A6G0XTM9</accession>
<dbReference type="Gene3D" id="3.10.490.10">
    <property type="entry name" value="Gamma-glutamyl cyclotransferase-like"/>
    <property type="match status" value="1"/>
</dbReference>
<proteinExistence type="inferred from homology"/>
<evidence type="ECO:0000259" key="4">
    <source>
        <dbReference type="Pfam" id="PF06094"/>
    </source>
</evidence>
<evidence type="ECO:0000313" key="5">
    <source>
        <dbReference type="EMBL" id="KAF0743796.1"/>
    </source>
</evidence>
<dbReference type="GO" id="GO:0061929">
    <property type="term" value="F:gamma-glutamylaminecyclotransferase activity"/>
    <property type="evidence" value="ECO:0007669"/>
    <property type="project" value="InterPro"/>
</dbReference>
<name>A0A6G0XTM9_9STRA</name>
<gene>
    <name evidence="5" type="ORF">Ae201684_001446</name>
</gene>
<dbReference type="InterPro" id="IPR009288">
    <property type="entry name" value="AIG2-like_dom"/>
</dbReference>
<sequence length="180" mass="19820">MATTQVFVYGTLKRGFPNYALYLGPAEEKKKAIFVGEATTSTAYPLVVGGDRYVPFLLNIPGEGVPIAGEVFAVDQSTLEALDILEGTSTGYYKRELIPVQCNGLTIECFVYIRLVQDNDPLLSLERQSSYTKEASQGYRSRSVLPNMDILALIHDLDATKRHDVQTKLEAGVSLRDALP</sequence>
<comment type="caution">
    <text evidence="5">The sequence shown here is derived from an EMBL/GenBank/DDBJ whole genome shotgun (WGS) entry which is preliminary data.</text>
</comment>
<feature type="active site" description="Proton acceptor" evidence="2">
    <location>
        <position position="86"/>
    </location>
</feature>
<dbReference type="Pfam" id="PF06094">
    <property type="entry name" value="GGACT"/>
    <property type="match status" value="1"/>
</dbReference>
<dbReference type="CDD" id="cd06661">
    <property type="entry name" value="GGCT_like"/>
    <property type="match status" value="1"/>
</dbReference>
<keyword evidence="6" id="KW-1185">Reference proteome</keyword>